<accession>A0A183ELU9</accession>
<reference evidence="2 3" key="2">
    <citation type="submission" date="2018-11" db="EMBL/GenBank/DDBJ databases">
        <authorList>
            <consortium name="Pathogen Informatics"/>
        </authorList>
    </citation>
    <scope>NUCLEOTIDE SEQUENCE [LARGE SCALE GENOMIC DNA]</scope>
</reference>
<dbReference type="AlphaFoldDB" id="A0A183ELU9"/>
<proteinExistence type="predicted"/>
<dbReference type="Proteomes" id="UP000271098">
    <property type="component" value="Unassembled WGS sequence"/>
</dbReference>
<sequence length="69" mass="7932">MDQCQEVLGGDAADEQEISKSETASTDKEPSQQKVQVIRLLCLRNRYPSYLYKEEAMILFDRSHLALQL</sequence>
<evidence type="ECO:0000313" key="3">
    <source>
        <dbReference type="Proteomes" id="UP000271098"/>
    </source>
</evidence>
<feature type="region of interest" description="Disordered" evidence="1">
    <location>
        <begin position="1"/>
        <end position="33"/>
    </location>
</feature>
<evidence type="ECO:0000313" key="2">
    <source>
        <dbReference type="EMBL" id="VDN39216.1"/>
    </source>
</evidence>
<feature type="compositionally biased region" description="Basic and acidic residues" evidence="1">
    <location>
        <begin position="17"/>
        <end position="31"/>
    </location>
</feature>
<keyword evidence="3" id="KW-1185">Reference proteome</keyword>
<evidence type="ECO:0000256" key="1">
    <source>
        <dbReference type="SAM" id="MobiDB-lite"/>
    </source>
</evidence>
<protein>
    <submittedName>
        <fullName evidence="2 4">Uncharacterized protein</fullName>
    </submittedName>
</protein>
<reference evidence="4" key="1">
    <citation type="submission" date="2016-06" db="UniProtKB">
        <authorList>
            <consortium name="WormBaseParasite"/>
        </authorList>
    </citation>
    <scope>IDENTIFICATION</scope>
</reference>
<organism evidence="4">
    <name type="scientific">Gongylonema pulchrum</name>
    <dbReference type="NCBI Taxonomy" id="637853"/>
    <lineage>
        <taxon>Eukaryota</taxon>
        <taxon>Metazoa</taxon>
        <taxon>Ecdysozoa</taxon>
        <taxon>Nematoda</taxon>
        <taxon>Chromadorea</taxon>
        <taxon>Rhabditida</taxon>
        <taxon>Spirurina</taxon>
        <taxon>Spiruromorpha</taxon>
        <taxon>Spiruroidea</taxon>
        <taxon>Gongylonematidae</taxon>
        <taxon>Gongylonema</taxon>
    </lineage>
</organism>
<dbReference type="WBParaSite" id="GPUH_0002196701-mRNA-1">
    <property type="protein sequence ID" value="GPUH_0002196701-mRNA-1"/>
    <property type="gene ID" value="GPUH_0002196701"/>
</dbReference>
<dbReference type="EMBL" id="UYRT01093857">
    <property type="protein sequence ID" value="VDN39216.1"/>
    <property type="molecule type" value="Genomic_DNA"/>
</dbReference>
<evidence type="ECO:0000313" key="4">
    <source>
        <dbReference type="WBParaSite" id="GPUH_0002196701-mRNA-1"/>
    </source>
</evidence>
<name>A0A183ELU9_9BILA</name>
<gene>
    <name evidence="2" type="ORF">GPUH_LOCUS21940</name>
</gene>